<keyword evidence="1" id="KW-0812">Transmembrane</keyword>
<evidence type="ECO:0000313" key="2">
    <source>
        <dbReference type="EMBL" id="CUO35105.1"/>
    </source>
</evidence>
<keyword evidence="1" id="KW-1133">Transmembrane helix</keyword>
<name>A0A174EFX5_FLAPL</name>
<protein>
    <recommendedName>
        <fullName evidence="4">Conjugal transfer protein TraG</fullName>
    </recommendedName>
</protein>
<dbReference type="RefSeq" id="WP_021630150.1">
    <property type="nucleotide sequence ID" value="NZ_JADNAN010000218.1"/>
</dbReference>
<feature type="transmembrane region" description="Helical" evidence="1">
    <location>
        <begin position="62"/>
        <end position="78"/>
    </location>
</feature>
<sequence length="99" mass="10920">MNMKKLFLLNLPYLLFVYPFDKLAQAFRLAPGSDLSGKLLSIGDGFTAALSSPWLSFHPTDLLIGIAGAVVLRMAVYLKGKNAKKYRHGIEYGSARWSA</sequence>
<dbReference type="Proteomes" id="UP000095746">
    <property type="component" value="Unassembled WGS sequence"/>
</dbReference>
<dbReference type="EMBL" id="CYZT01000077">
    <property type="protein sequence ID" value="CUO35105.1"/>
    <property type="molecule type" value="Genomic_DNA"/>
</dbReference>
<organism evidence="2 3">
    <name type="scientific">Flavonifractor plautii</name>
    <name type="common">Fusobacterium plautii</name>
    <dbReference type="NCBI Taxonomy" id="292800"/>
    <lineage>
        <taxon>Bacteria</taxon>
        <taxon>Bacillati</taxon>
        <taxon>Bacillota</taxon>
        <taxon>Clostridia</taxon>
        <taxon>Eubacteriales</taxon>
        <taxon>Oscillospiraceae</taxon>
        <taxon>Flavonifractor</taxon>
    </lineage>
</organism>
<evidence type="ECO:0000313" key="3">
    <source>
        <dbReference type="Proteomes" id="UP000095746"/>
    </source>
</evidence>
<accession>A0A174EFX5</accession>
<keyword evidence="1" id="KW-0472">Membrane</keyword>
<evidence type="ECO:0008006" key="4">
    <source>
        <dbReference type="Google" id="ProtNLM"/>
    </source>
</evidence>
<evidence type="ECO:0000256" key="1">
    <source>
        <dbReference type="SAM" id="Phobius"/>
    </source>
</evidence>
<dbReference type="AlphaFoldDB" id="A0A174EFX5"/>
<gene>
    <name evidence="2" type="ORF">ERS852411_01390</name>
</gene>
<proteinExistence type="predicted"/>
<reference evidence="2 3" key="1">
    <citation type="submission" date="2015-09" db="EMBL/GenBank/DDBJ databases">
        <authorList>
            <consortium name="Pathogen Informatics"/>
        </authorList>
    </citation>
    <scope>NUCLEOTIDE SEQUENCE [LARGE SCALE GENOMIC DNA]</scope>
    <source>
        <strain evidence="2 3">2789STDY5608854</strain>
    </source>
</reference>